<protein>
    <recommendedName>
        <fullName evidence="3">beta-mannosidase</fullName>
        <ecNumber evidence="3">3.2.1.25</ecNumber>
    </recommendedName>
</protein>
<dbReference type="InterPro" id="IPR008979">
    <property type="entry name" value="Galactose-bd-like_sf"/>
</dbReference>
<dbReference type="InterPro" id="IPR054593">
    <property type="entry name" value="Beta-mannosidase-like_N2"/>
</dbReference>
<dbReference type="Proteomes" id="UP000622166">
    <property type="component" value="Unassembled WGS sequence"/>
</dbReference>
<dbReference type="SUPFAM" id="SSF49785">
    <property type="entry name" value="Galactose-binding domain-like"/>
    <property type="match status" value="1"/>
</dbReference>
<proteinExistence type="inferred from homology"/>
<dbReference type="PANTHER" id="PTHR43730">
    <property type="entry name" value="BETA-MANNOSIDASE"/>
    <property type="match status" value="1"/>
</dbReference>
<dbReference type="InterPro" id="IPR036156">
    <property type="entry name" value="Beta-gal/glucu_dom_sf"/>
</dbReference>
<evidence type="ECO:0000259" key="6">
    <source>
        <dbReference type="Pfam" id="PF00703"/>
    </source>
</evidence>
<sequence>MLDATPLTDGWTLRHDGAELPAAVPGCVHTDLLAAGVIPDPFLGPNETDVAWVGRREWTYETDLAPSPTGHEQTDLVFDGLDTAAEILLDDRPLGRVRNMHRSYRFHVTGLSGRLTVRFASAYTEAEAVRERLGDRPNAYPEPFQYLRKMACSFGWDWGPTLVTAGIWRPVRLERWSTARLARVRPLVTVADGGRGRVELHVDVERTRIEADLTLEARIGDVRAVAAVDGTSGTVRLDVPDVELWWPRGYGEQPLYDVELTLTHNGTPLDAWHRRIGFRTLELDRSTDAYGTGFTFVVNGTRLFARGVNWIPDDVFPSRITRERYRERLTQAAEAGVDLVRVWGGGIYESEDFYDACDELGLLVWQDFPFACAAYPEEQPLRGEVEAEARENVVRLMPHPSLVLWNGNNENLWGFRDWDWEGRLAGESWGEGYYLGLLPRVVAELDPTRPYTAGSPWSGSWDHHPNDPAHGTHHSWEVWNRRDYAEYRANVPRFVAEFGWQAPPAYATLRRALPGEEPAADSPGMLHHQKAEDGNGKLERGLARHFAVPEGKPGADFDRWHYLMQVNQARAVAAGIEHWRSHWPVCAGTIMWQLNDCWPVTSWAAIDGDGRPKPLYHELRRLYADRLLTLRAGDDGLVLAAVNQAAEVWRAGLRLRRMSVDGTVLGGATVQVTAFPRAVADIRVPRELEPVGAKEFLVADVDGLRAVHFPVPDREIPYPKPEFEVSVAPGTVTVTARTLVRDLLLQADRLAPGARADTGLVTLLPGEHVTIGVDGWTDPDATAARAALYCVEPTL</sequence>
<name>A0A918UQ32_9ACTN</name>
<dbReference type="EMBL" id="BMVW01000012">
    <property type="protein sequence ID" value="GGZ26181.1"/>
    <property type="molecule type" value="Genomic_DNA"/>
</dbReference>
<keyword evidence="5" id="KW-0326">Glycosidase</keyword>
<keyword evidence="9" id="KW-1185">Reference proteome</keyword>
<dbReference type="Pfam" id="PF00703">
    <property type="entry name" value="Glyco_hydro_2"/>
    <property type="match status" value="1"/>
</dbReference>
<keyword evidence="4" id="KW-0378">Hydrolase</keyword>
<feature type="domain" description="Glycoside hydrolase family 2 immunoglobulin-like beta-sandwich" evidence="6">
    <location>
        <begin position="192"/>
        <end position="279"/>
    </location>
</feature>
<dbReference type="FunFam" id="3.20.20.80:FF:000050">
    <property type="entry name" value="Beta-mannosidase B"/>
    <property type="match status" value="1"/>
</dbReference>
<dbReference type="PANTHER" id="PTHR43730:SF1">
    <property type="entry name" value="BETA-MANNOSIDASE"/>
    <property type="match status" value="1"/>
</dbReference>
<dbReference type="Gene3D" id="2.60.40.10">
    <property type="entry name" value="Immunoglobulins"/>
    <property type="match status" value="1"/>
</dbReference>
<dbReference type="SUPFAM" id="SSF49303">
    <property type="entry name" value="beta-Galactosidase/glucuronidase domain"/>
    <property type="match status" value="1"/>
</dbReference>
<dbReference type="SUPFAM" id="SSF51445">
    <property type="entry name" value="(Trans)glycosidases"/>
    <property type="match status" value="1"/>
</dbReference>
<feature type="domain" description="Beta-mannosidase-like galactose-binding" evidence="7">
    <location>
        <begin position="11"/>
        <end position="169"/>
    </location>
</feature>
<dbReference type="GO" id="GO:0006516">
    <property type="term" value="P:glycoprotein catabolic process"/>
    <property type="evidence" value="ECO:0007669"/>
    <property type="project" value="TreeGrafter"/>
</dbReference>
<evidence type="ECO:0000256" key="1">
    <source>
        <dbReference type="ARBA" id="ARBA00000829"/>
    </source>
</evidence>
<dbReference type="InterPro" id="IPR006102">
    <property type="entry name" value="Ig-like_GH2"/>
</dbReference>
<accession>A0A918UQ32</accession>
<dbReference type="Gene3D" id="3.20.20.80">
    <property type="entry name" value="Glycosidases"/>
    <property type="match status" value="1"/>
</dbReference>
<evidence type="ECO:0000313" key="8">
    <source>
        <dbReference type="EMBL" id="GGZ26181.1"/>
    </source>
</evidence>
<dbReference type="InterPro" id="IPR017853">
    <property type="entry name" value="GH"/>
</dbReference>
<evidence type="ECO:0000313" key="9">
    <source>
        <dbReference type="Proteomes" id="UP000622166"/>
    </source>
</evidence>
<dbReference type="Pfam" id="PF22666">
    <property type="entry name" value="Glyco_hydro_2_N2"/>
    <property type="match status" value="1"/>
</dbReference>
<evidence type="ECO:0000256" key="5">
    <source>
        <dbReference type="ARBA" id="ARBA00023295"/>
    </source>
</evidence>
<evidence type="ECO:0000256" key="4">
    <source>
        <dbReference type="ARBA" id="ARBA00022801"/>
    </source>
</evidence>
<dbReference type="GO" id="GO:0004567">
    <property type="term" value="F:beta-mannosidase activity"/>
    <property type="evidence" value="ECO:0007669"/>
    <property type="project" value="UniProtKB-EC"/>
</dbReference>
<dbReference type="Gene3D" id="2.60.120.260">
    <property type="entry name" value="Galactose-binding domain-like"/>
    <property type="match status" value="1"/>
</dbReference>
<dbReference type="InterPro" id="IPR050887">
    <property type="entry name" value="Beta-mannosidase_GH2"/>
</dbReference>
<evidence type="ECO:0000256" key="2">
    <source>
        <dbReference type="ARBA" id="ARBA00007401"/>
    </source>
</evidence>
<evidence type="ECO:0000256" key="3">
    <source>
        <dbReference type="ARBA" id="ARBA00012754"/>
    </source>
</evidence>
<dbReference type="InterPro" id="IPR013783">
    <property type="entry name" value="Ig-like_fold"/>
</dbReference>
<dbReference type="AlphaFoldDB" id="A0A918UQ32"/>
<gene>
    <name evidence="8" type="ORF">GCM10010365_53110</name>
</gene>
<evidence type="ECO:0000259" key="7">
    <source>
        <dbReference type="Pfam" id="PF22666"/>
    </source>
</evidence>
<comment type="catalytic activity">
    <reaction evidence="1">
        <text>Hydrolysis of terminal, non-reducing beta-D-mannose residues in beta-D-mannosides.</text>
        <dbReference type="EC" id="3.2.1.25"/>
    </reaction>
</comment>
<comment type="similarity">
    <text evidence="2">Belongs to the glycosyl hydrolase 2 family.</text>
</comment>
<dbReference type="GO" id="GO:0005975">
    <property type="term" value="P:carbohydrate metabolic process"/>
    <property type="evidence" value="ECO:0007669"/>
    <property type="project" value="InterPro"/>
</dbReference>
<dbReference type="EC" id="3.2.1.25" evidence="3"/>
<dbReference type="RefSeq" id="WP_189863288.1">
    <property type="nucleotide sequence ID" value="NZ_BMVW01000012.1"/>
</dbReference>
<reference evidence="8" key="1">
    <citation type="journal article" date="2014" name="Int. J. Syst. Evol. Microbiol.">
        <title>Complete genome sequence of Corynebacterium casei LMG S-19264T (=DSM 44701T), isolated from a smear-ripened cheese.</title>
        <authorList>
            <consortium name="US DOE Joint Genome Institute (JGI-PGF)"/>
            <person name="Walter F."/>
            <person name="Albersmeier A."/>
            <person name="Kalinowski J."/>
            <person name="Ruckert C."/>
        </authorList>
    </citation>
    <scope>NUCLEOTIDE SEQUENCE</scope>
    <source>
        <strain evidence="8">JCM 4815</strain>
    </source>
</reference>
<comment type="caution">
    <text evidence="8">The sequence shown here is derived from an EMBL/GenBank/DDBJ whole genome shotgun (WGS) entry which is preliminary data.</text>
</comment>
<reference evidence="8" key="2">
    <citation type="submission" date="2020-09" db="EMBL/GenBank/DDBJ databases">
        <authorList>
            <person name="Sun Q."/>
            <person name="Ohkuma M."/>
        </authorList>
    </citation>
    <scope>NUCLEOTIDE SEQUENCE</scope>
    <source>
        <strain evidence="8">JCM 4815</strain>
    </source>
</reference>
<organism evidence="8 9">
    <name type="scientific">Streptomyces poonensis</name>
    <dbReference type="NCBI Taxonomy" id="68255"/>
    <lineage>
        <taxon>Bacteria</taxon>
        <taxon>Bacillati</taxon>
        <taxon>Actinomycetota</taxon>
        <taxon>Actinomycetes</taxon>
        <taxon>Kitasatosporales</taxon>
        <taxon>Streptomycetaceae</taxon>
        <taxon>Streptomyces</taxon>
    </lineage>
</organism>